<reference evidence="2 3" key="1">
    <citation type="submission" date="2016-03" db="EMBL/GenBank/DDBJ databases">
        <title>Comparative genomics of Pseudogymnoascus destructans, the fungus causing white-nose syndrome of bats.</title>
        <authorList>
            <person name="Palmer J.M."/>
            <person name="Drees K.P."/>
            <person name="Foster J.T."/>
            <person name="Lindner D.L."/>
        </authorList>
    </citation>
    <scope>NUCLEOTIDE SEQUENCE [LARGE SCALE GENOMIC DNA]</scope>
    <source>
        <strain evidence="2 3">UAMH 10579</strain>
    </source>
</reference>
<sequence>MGLSSPRHDVKGTGRQRRKSGQYKALATDQEETVVMLNESFGQGLQDNQEGSREDCEEW</sequence>
<dbReference type="EMBL" id="KV460231">
    <property type="protein sequence ID" value="OBT96086.1"/>
    <property type="molecule type" value="Genomic_DNA"/>
</dbReference>
<protein>
    <submittedName>
        <fullName evidence="2">Uncharacterized protein</fullName>
    </submittedName>
</protein>
<accession>A0A1B8GJW6</accession>
<reference evidence="3" key="2">
    <citation type="journal article" date="2018" name="Nat. Commun.">
        <title>Extreme sensitivity to ultraviolet light in the fungal pathogen causing white-nose syndrome of bats.</title>
        <authorList>
            <person name="Palmer J.M."/>
            <person name="Drees K.P."/>
            <person name="Foster J.T."/>
            <person name="Lindner D.L."/>
        </authorList>
    </citation>
    <scope>NUCLEOTIDE SEQUENCE [LARGE SCALE GENOMIC DNA]</scope>
    <source>
        <strain evidence="3">UAMH 10579</strain>
    </source>
</reference>
<name>A0A1B8GJW6_9PEZI</name>
<evidence type="ECO:0000313" key="3">
    <source>
        <dbReference type="Proteomes" id="UP000091956"/>
    </source>
</evidence>
<dbReference type="Proteomes" id="UP000091956">
    <property type="component" value="Unassembled WGS sequence"/>
</dbReference>
<evidence type="ECO:0000313" key="2">
    <source>
        <dbReference type="EMBL" id="OBT96086.1"/>
    </source>
</evidence>
<organism evidence="2 3">
    <name type="scientific">Pseudogymnoascus verrucosus</name>
    <dbReference type="NCBI Taxonomy" id="342668"/>
    <lineage>
        <taxon>Eukaryota</taxon>
        <taxon>Fungi</taxon>
        <taxon>Dikarya</taxon>
        <taxon>Ascomycota</taxon>
        <taxon>Pezizomycotina</taxon>
        <taxon>Leotiomycetes</taxon>
        <taxon>Thelebolales</taxon>
        <taxon>Thelebolaceae</taxon>
        <taxon>Pseudogymnoascus</taxon>
    </lineage>
</organism>
<feature type="compositionally biased region" description="Basic and acidic residues" evidence="1">
    <location>
        <begin position="50"/>
        <end position="59"/>
    </location>
</feature>
<dbReference type="AlphaFoldDB" id="A0A1B8GJW6"/>
<dbReference type="RefSeq" id="XP_018129819.1">
    <property type="nucleotide sequence ID" value="XM_018276223.1"/>
</dbReference>
<keyword evidence="3" id="KW-1185">Reference proteome</keyword>
<feature type="region of interest" description="Disordered" evidence="1">
    <location>
        <begin position="1"/>
        <end position="23"/>
    </location>
</feature>
<dbReference type="GeneID" id="28840170"/>
<feature type="compositionally biased region" description="Polar residues" evidence="1">
    <location>
        <begin position="40"/>
        <end position="49"/>
    </location>
</feature>
<feature type="region of interest" description="Disordered" evidence="1">
    <location>
        <begin position="40"/>
        <end position="59"/>
    </location>
</feature>
<proteinExistence type="predicted"/>
<evidence type="ECO:0000256" key="1">
    <source>
        <dbReference type="SAM" id="MobiDB-lite"/>
    </source>
</evidence>
<gene>
    <name evidence="2" type="ORF">VE01_06784</name>
</gene>
<feature type="compositionally biased region" description="Basic and acidic residues" evidence="1">
    <location>
        <begin position="1"/>
        <end position="12"/>
    </location>
</feature>